<dbReference type="Pfam" id="PF16200">
    <property type="entry name" value="Band_7_C"/>
    <property type="match status" value="1"/>
</dbReference>
<dbReference type="SUPFAM" id="SSF117892">
    <property type="entry name" value="Band 7/SPFH domain"/>
    <property type="match status" value="1"/>
</dbReference>
<dbReference type="InterPro" id="IPR036013">
    <property type="entry name" value="Band_7/SPFH_dom_sf"/>
</dbReference>
<dbReference type="Proteomes" id="UP000661077">
    <property type="component" value="Unassembled WGS sequence"/>
</dbReference>
<evidence type="ECO:0000256" key="2">
    <source>
        <dbReference type="ARBA" id="ARBA00008164"/>
    </source>
</evidence>
<evidence type="ECO:0000313" key="5">
    <source>
        <dbReference type="EMBL" id="MBM0103470.1"/>
    </source>
</evidence>
<evidence type="ECO:0000313" key="6">
    <source>
        <dbReference type="Proteomes" id="UP000661077"/>
    </source>
</evidence>
<dbReference type="SMART" id="SM00244">
    <property type="entry name" value="PHB"/>
    <property type="match status" value="1"/>
</dbReference>
<comment type="subcellular location">
    <subcellularLocation>
        <location evidence="1">Membrane</location>
        <topology evidence="1">Single-pass membrane protein</topology>
    </subcellularLocation>
</comment>
<feature type="domain" description="Band 7" evidence="4">
    <location>
        <begin position="25"/>
        <end position="183"/>
    </location>
</feature>
<accession>A0ABS1WR70</accession>
<comment type="similarity">
    <text evidence="2">Belongs to the band 7/mec-2 family.</text>
</comment>
<feature type="transmembrane region" description="Helical" evidence="3">
    <location>
        <begin position="6"/>
        <end position="24"/>
    </location>
</feature>
<dbReference type="InterPro" id="IPR032435">
    <property type="entry name" value="STML2-like_C"/>
</dbReference>
<evidence type="ECO:0000256" key="1">
    <source>
        <dbReference type="ARBA" id="ARBA00004167"/>
    </source>
</evidence>
<keyword evidence="3" id="KW-0472">Membrane</keyword>
<name>A0ABS1WR70_9GAMM</name>
<evidence type="ECO:0000256" key="3">
    <source>
        <dbReference type="SAM" id="Phobius"/>
    </source>
</evidence>
<dbReference type="CDD" id="cd08829">
    <property type="entry name" value="SPFH_paraslipin"/>
    <property type="match status" value="1"/>
</dbReference>
<organism evidence="5 6">
    <name type="scientific">Steroidobacter gossypii</name>
    <dbReference type="NCBI Taxonomy" id="2805490"/>
    <lineage>
        <taxon>Bacteria</taxon>
        <taxon>Pseudomonadati</taxon>
        <taxon>Pseudomonadota</taxon>
        <taxon>Gammaproteobacteria</taxon>
        <taxon>Steroidobacterales</taxon>
        <taxon>Steroidobacteraceae</taxon>
        <taxon>Steroidobacter</taxon>
    </lineage>
</organism>
<sequence>MEVFVSTTMYVVLAIFVLVVIVLMKTAIVVPQQSAFVVETLGRYSRTLQAGFHILVPFVERVAYKHTLKEEALDIPEQICITKDNVQVGVDGVLYLQVLDARSASYGISNYRFAIIQLAQTTLRSEIGKIDLDRTFEARGTINANVVSELDHASGAWGVKVLRYEIKNITPPKDVLHAMEKQMRAEREKRAVVLTSEGDRDAKINQAEGEKQRVIKESEANKQQQINEAQGQAQAIMAIATATAEGLKRVGEALASPGGMEAMQLRVAEEYVKQFGKLADEASSTLIVPATLSDISSMIAMATSVVKQQNKVG</sequence>
<keyword evidence="6" id="KW-1185">Reference proteome</keyword>
<protein>
    <submittedName>
        <fullName evidence="5">Paraslipin</fullName>
    </submittedName>
</protein>
<dbReference type="PANTHER" id="PTHR43327">
    <property type="entry name" value="STOMATIN-LIKE PROTEIN 2, MITOCHONDRIAL"/>
    <property type="match status" value="1"/>
</dbReference>
<dbReference type="EMBL" id="JAEVLS010000001">
    <property type="protein sequence ID" value="MBM0103470.1"/>
    <property type="molecule type" value="Genomic_DNA"/>
</dbReference>
<gene>
    <name evidence="5" type="ORF">JM946_01890</name>
</gene>
<dbReference type="Gene3D" id="3.30.479.30">
    <property type="entry name" value="Band 7 domain"/>
    <property type="match status" value="1"/>
</dbReference>
<dbReference type="Pfam" id="PF01145">
    <property type="entry name" value="Band_7"/>
    <property type="match status" value="1"/>
</dbReference>
<dbReference type="InterPro" id="IPR001972">
    <property type="entry name" value="Stomatin_HflK_fam"/>
</dbReference>
<keyword evidence="3" id="KW-1133">Transmembrane helix</keyword>
<reference evidence="5 6" key="1">
    <citation type="journal article" date="2021" name="Int. J. Syst. Evol. Microbiol.">
        <title>Steroidobacter gossypii sp. nov., isolated from soil of cotton cropping field.</title>
        <authorList>
            <person name="Huang R."/>
            <person name="Yang S."/>
            <person name="Zhen C."/>
            <person name="Liu W."/>
        </authorList>
    </citation>
    <scope>NUCLEOTIDE SEQUENCE [LARGE SCALE GENOMIC DNA]</scope>
    <source>
        <strain evidence="5 6">S1-65</strain>
    </source>
</reference>
<dbReference type="PRINTS" id="PR00721">
    <property type="entry name" value="STOMATIN"/>
</dbReference>
<dbReference type="InterPro" id="IPR001107">
    <property type="entry name" value="Band_7"/>
</dbReference>
<dbReference type="PANTHER" id="PTHR43327:SF10">
    <property type="entry name" value="STOMATIN-LIKE PROTEIN 2, MITOCHONDRIAL"/>
    <property type="match status" value="1"/>
</dbReference>
<dbReference type="InterPro" id="IPR050710">
    <property type="entry name" value="Band7/mec-2_domain"/>
</dbReference>
<evidence type="ECO:0000259" key="4">
    <source>
        <dbReference type="SMART" id="SM00244"/>
    </source>
</evidence>
<keyword evidence="3" id="KW-0812">Transmembrane</keyword>
<comment type="caution">
    <text evidence="5">The sequence shown here is derived from an EMBL/GenBank/DDBJ whole genome shotgun (WGS) entry which is preliminary data.</text>
</comment>
<proteinExistence type="inferred from homology"/>